<dbReference type="InterPro" id="IPR046947">
    <property type="entry name" value="LytR-like"/>
</dbReference>
<proteinExistence type="predicted"/>
<accession>A0A2C8Z8U3</accession>
<feature type="modified residue" description="4-aspartylphosphate" evidence="1">
    <location>
        <position position="54"/>
    </location>
</feature>
<sequence>MIDVLIADDEEPALDALEFLLRQDPRIALIRRANTGAEALGILTSEKVDAALLDIHMPGLSGFDLARATNLFASPPLIVFVTADEETAVDAFDLDATDFLLKPVRQKRLERAVSRIEAALSPGRLSPQDDQVITVIRGATIRRIRRSDVRYVQAQGDYARLHTEDDSYIVRVTITELGDQWAGSGFLRIHRSFLVALDSISSVRVGSNPVVTVGGVDLPVSRRLLPAVRDAFEARGGRA</sequence>
<dbReference type="PANTHER" id="PTHR37299:SF1">
    <property type="entry name" value="STAGE 0 SPORULATION PROTEIN A HOMOLOG"/>
    <property type="match status" value="1"/>
</dbReference>
<name>A0A2C8Z8U3_9MICO</name>
<dbReference type="InterPro" id="IPR011006">
    <property type="entry name" value="CheY-like_superfamily"/>
</dbReference>
<dbReference type="SMART" id="SM00448">
    <property type="entry name" value="REC"/>
    <property type="match status" value="1"/>
</dbReference>
<dbReference type="RefSeq" id="WP_097060221.1">
    <property type="nucleotide sequence ID" value="NZ_BMLC01000001.1"/>
</dbReference>
<reference evidence="4 5" key="1">
    <citation type="submission" date="2017-09" db="EMBL/GenBank/DDBJ databases">
        <authorList>
            <person name="Ehlers B."/>
            <person name="Leendertz F.H."/>
        </authorList>
    </citation>
    <scope>NUCLEOTIDE SEQUENCE [LARGE SCALE GENOMIC DNA]</scope>
    <source>
        <strain evidence="4 5">CGMCC 1.05381</strain>
    </source>
</reference>
<dbReference type="PANTHER" id="PTHR37299">
    <property type="entry name" value="TRANSCRIPTIONAL REGULATOR-RELATED"/>
    <property type="match status" value="1"/>
</dbReference>
<feature type="domain" description="Response regulatory" evidence="2">
    <location>
        <begin position="3"/>
        <end position="117"/>
    </location>
</feature>
<keyword evidence="5" id="KW-1185">Reference proteome</keyword>
<dbReference type="Pfam" id="PF04397">
    <property type="entry name" value="LytTR"/>
    <property type="match status" value="1"/>
</dbReference>
<dbReference type="SMART" id="SM00850">
    <property type="entry name" value="LytTR"/>
    <property type="match status" value="1"/>
</dbReference>
<dbReference type="Proteomes" id="UP000219440">
    <property type="component" value="Unassembled WGS sequence"/>
</dbReference>
<dbReference type="GO" id="GO:0003677">
    <property type="term" value="F:DNA binding"/>
    <property type="evidence" value="ECO:0007669"/>
    <property type="project" value="InterPro"/>
</dbReference>
<dbReference type="InterPro" id="IPR007492">
    <property type="entry name" value="LytTR_DNA-bd_dom"/>
</dbReference>
<dbReference type="AlphaFoldDB" id="A0A2C8Z8U3"/>
<dbReference type="Pfam" id="PF00072">
    <property type="entry name" value="Response_reg"/>
    <property type="match status" value="1"/>
</dbReference>
<dbReference type="Gene3D" id="3.40.50.2300">
    <property type="match status" value="1"/>
</dbReference>
<evidence type="ECO:0000313" key="5">
    <source>
        <dbReference type="Proteomes" id="UP000219440"/>
    </source>
</evidence>
<evidence type="ECO:0000259" key="2">
    <source>
        <dbReference type="PROSITE" id="PS50110"/>
    </source>
</evidence>
<keyword evidence="1" id="KW-0597">Phosphoprotein</keyword>
<dbReference type="OrthoDB" id="236568at2"/>
<dbReference type="Gene3D" id="2.40.50.1020">
    <property type="entry name" value="LytTr DNA-binding domain"/>
    <property type="match status" value="1"/>
</dbReference>
<gene>
    <name evidence="4" type="ORF">SAMN06296378_1088</name>
</gene>
<evidence type="ECO:0000256" key="1">
    <source>
        <dbReference type="PROSITE-ProRule" id="PRU00169"/>
    </source>
</evidence>
<organism evidence="4 5">
    <name type="scientific">Salinibacterium xinjiangense</name>
    <dbReference type="NCBI Taxonomy" id="386302"/>
    <lineage>
        <taxon>Bacteria</taxon>
        <taxon>Bacillati</taxon>
        <taxon>Actinomycetota</taxon>
        <taxon>Actinomycetes</taxon>
        <taxon>Micrococcales</taxon>
        <taxon>Microbacteriaceae</taxon>
        <taxon>Salinibacterium</taxon>
    </lineage>
</organism>
<dbReference type="InterPro" id="IPR001789">
    <property type="entry name" value="Sig_transdc_resp-reg_receiver"/>
</dbReference>
<protein>
    <submittedName>
        <fullName evidence="4">Two component transcriptional regulator, LytTR family</fullName>
    </submittedName>
</protein>
<evidence type="ECO:0000259" key="3">
    <source>
        <dbReference type="PROSITE" id="PS50930"/>
    </source>
</evidence>
<dbReference type="PROSITE" id="PS50930">
    <property type="entry name" value="HTH_LYTTR"/>
    <property type="match status" value="1"/>
</dbReference>
<evidence type="ECO:0000313" key="4">
    <source>
        <dbReference type="EMBL" id="SOE60373.1"/>
    </source>
</evidence>
<dbReference type="SUPFAM" id="SSF52172">
    <property type="entry name" value="CheY-like"/>
    <property type="match status" value="1"/>
</dbReference>
<feature type="domain" description="HTH LytTR-type" evidence="3">
    <location>
        <begin position="133"/>
        <end position="234"/>
    </location>
</feature>
<dbReference type="PROSITE" id="PS50110">
    <property type="entry name" value="RESPONSE_REGULATORY"/>
    <property type="match status" value="1"/>
</dbReference>
<dbReference type="GO" id="GO:0000156">
    <property type="term" value="F:phosphorelay response regulator activity"/>
    <property type="evidence" value="ECO:0007669"/>
    <property type="project" value="InterPro"/>
</dbReference>
<dbReference type="EMBL" id="OCST01000002">
    <property type="protein sequence ID" value="SOE60373.1"/>
    <property type="molecule type" value="Genomic_DNA"/>
</dbReference>